<dbReference type="InterPro" id="IPR051137">
    <property type="entry name" value="PP4R3-like"/>
</dbReference>
<evidence type="ECO:0000259" key="1">
    <source>
        <dbReference type="Pfam" id="PF22972"/>
    </source>
</evidence>
<dbReference type="InterPro" id="IPR055236">
    <property type="entry name" value="EVH1_PP4R3"/>
</dbReference>
<dbReference type="SUPFAM" id="SSF50729">
    <property type="entry name" value="PH domain-like"/>
    <property type="match status" value="1"/>
</dbReference>
<evidence type="ECO:0000313" key="2">
    <source>
        <dbReference type="EMBL" id="BAB09907.1"/>
    </source>
</evidence>
<feature type="domain" description="PP4R3 EVH1-like" evidence="1">
    <location>
        <begin position="29"/>
        <end position="118"/>
    </location>
</feature>
<dbReference type="AlphaFoldDB" id="Q9FGY0"/>
<dbReference type="Pfam" id="PF22972">
    <property type="entry name" value="EVH1_PP4R3"/>
    <property type="match status" value="1"/>
</dbReference>
<reference key="2">
    <citation type="journal article" date="2000" name="Nature">
        <title>Sequence and analysis of chromosome 5 of the plant Arabidopsis thaliana.</title>
        <authorList>
            <consortium name="Kazusa DNA Research Institute"/>
            <consortium name="Cold Spring Harbor and Washington University in St Louis Sequencing Consortium"/>
            <consortium name="European Union Arabidopsis Genome Sequencing Consortium"/>
            <person name="Tabata S."/>
            <person name="Kaneko T."/>
            <person name="Nakamura Y."/>
            <person name="Kotani H."/>
            <person name="Kato T."/>
            <person name="Asamizu E."/>
            <person name="Miyajima N."/>
            <person name="Sasamoto S."/>
            <person name="Kimura T."/>
            <person name="Hosouchi T."/>
            <person name="Kawashima K."/>
            <person name="Kohara M."/>
            <person name="Matsumoto M."/>
            <person name="Matsuno A."/>
            <person name="Muraki A."/>
            <person name="Nakayama S."/>
            <person name="Nakazaki N."/>
            <person name="Naruo K."/>
            <person name="Okumura S."/>
            <person name="Shinpo S."/>
            <person name="Takeuchi C."/>
            <person name="Wada T."/>
            <person name="Watanabe A."/>
            <person name="Yamada M."/>
            <person name="Yasuda M."/>
            <person name="Sato S."/>
            <person name="de la Bastide M."/>
            <person name="Huang E."/>
            <person name="Spiegel L."/>
            <person name="Gnoj L."/>
            <person name="O'Shaughnessy A."/>
            <person name="Preston R."/>
            <person name="Habermann K."/>
            <person name="Murray J."/>
            <person name="Johnson D."/>
            <person name="Rohlfing T."/>
            <person name="Nelson J."/>
            <person name="Stoneking T."/>
            <person name="Pepin K."/>
            <person name="Spieth J."/>
            <person name="Sekhon M."/>
            <person name="Armstrong J."/>
            <person name="Becker M."/>
            <person name="Belter E."/>
            <person name="Cordum H."/>
            <person name="Cordes M."/>
            <person name="Courtney L."/>
            <person name="Courtney W."/>
            <person name="Dante M."/>
            <person name="Du H."/>
            <person name="Edwards J."/>
            <person name="Fryman J."/>
            <person name="Haakensen B."/>
            <person name="Lamar E."/>
            <person name="Latreille P."/>
            <person name="Leonard S."/>
            <person name="Meyer R."/>
            <person name="Mulvaney E."/>
            <person name="Ozersky P."/>
            <person name="Riley A."/>
            <person name="Strowmatt C."/>
            <person name="Wagner-McPherson C."/>
            <person name="Wollam A."/>
            <person name="Yoakum M."/>
            <person name="Bell M."/>
            <person name="Dedhia N."/>
            <person name="Parnell L."/>
            <person name="Shah R."/>
            <person name="Rodriguez M."/>
            <person name="See L.H."/>
            <person name="Vil D."/>
            <person name="Baker J."/>
            <person name="Kirchoff K."/>
            <person name="Toth K."/>
            <person name="King L."/>
            <person name="Bahret A."/>
            <person name="Miller B."/>
            <person name="Marra M."/>
            <person name="Martienssen R."/>
            <person name="McCombie W.R."/>
            <person name="Wilson R.K."/>
            <person name="Murphy G."/>
            <person name="Bancroft I."/>
            <person name="Volckaert G."/>
            <person name="Wambutt R."/>
            <person name="Dusterhoft A."/>
            <person name="Stiekema W."/>
            <person name="Pohl T."/>
            <person name="Entian K.D."/>
            <person name="Terryn N."/>
            <person name="Hartley N."/>
            <person name="Bent E."/>
            <person name="Johnson S."/>
            <person name="Langham S.A."/>
            <person name="McCullagh B."/>
            <person name="Robben J."/>
            <person name="Grymonprez B."/>
            <person name="Zimmermann W."/>
            <person name="Ramsperger U."/>
            <person name="Wedler H."/>
            <person name="Balke K."/>
            <person name="Wedler E."/>
            <person name="Peters S."/>
            <person name="van Staveren M."/>
            <person name="Dirkse W."/>
            <person name="Mooijman P."/>
            <person name="Lankhorst R.K."/>
            <person name="Weitzenegger T."/>
            <person name="Bothe G."/>
            <person name="Rose M."/>
            <person name="Hauf J."/>
            <person name="Berneiser S."/>
            <person name="Hempel S."/>
            <person name="Feldpausch M."/>
            <person name="Lamberth S."/>
            <person name="Villarroel R."/>
            <person name="Gielen J."/>
            <person name="Ardiles W."/>
            <person name="Bents O."/>
            <person name="Lemcke K."/>
            <person name="Kolesov G."/>
            <person name="Mayer K."/>
            <person name="Rudd S."/>
            <person name="Schoof H."/>
            <person name="Schueller C."/>
            <person name="Zaccaria P."/>
            <person name="Mewes H.W."/>
            <person name="Bevan M."/>
            <person name="Fransz P."/>
        </authorList>
    </citation>
    <scope>NUCLEOTIDE SEQUENCE [LARGE SCALE GENOMIC DNA]</scope>
    <source>
        <strain>cv. Columbia</strain>
    </source>
</reference>
<sequence length="118" mass="13637">MSLFPIGSLHVFRNHKKMIILAIVTIVVQRVKVYRLNEDGQWDDKGTGHITMDYMERSEVFNLYVIDEDDNATLLAHRISIDNIYKQQDDSIISWIDPQHSAQLALSFQETAGCTIVW</sequence>
<accession>Q9FGY0</accession>
<dbReference type="PANTHER" id="PTHR23318:SF0">
    <property type="entry name" value="SERINE_THREONINE-PROTEIN PHOSPHATASE 4 REGULATORY SUBUNIT 3"/>
    <property type="match status" value="1"/>
</dbReference>
<dbReference type="PANTHER" id="PTHR23318">
    <property type="entry name" value="ATP SYNTHASE GAMMA-RELATED"/>
    <property type="match status" value="1"/>
</dbReference>
<dbReference type="Gene3D" id="2.30.29.30">
    <property type="entry name" value="Pleckstrin-homology domain (PH domain)/Phosphotyrosine-binding domain (PTB)"/>
    <property type="match status" value="1"/>
</dbReference>
<name>Q9FGY0_ARATH</name>
<proteinExistence type="predicted"/>
<dbReference type="GO" id="GO:0019888">
    <property type="term" value="F:protein phosphatase regulator activity"/>
    <property type="evidence" value="ECO:0007669"/>
    <property type="project" value="InterPro"/>
</dbReference>
<protein>
    <submittedName>
        <fullName evidence="2">Similarity to unknown protein</fullName>
    </submittedName>
</protein>
<reference evidence="2" key="1">
    <citation type="journal article" date="2000" name="DNA Res.">
        <title>Structural analysis of Arabidopsis thaliana chromosome 5. X. Sequence features of the regions of 3,076,755 bp covered by sixty P1 and TAC clones.</title>
        <authorList>
            <person name="Sato S."/>
            <person name="Nakamura Y."/>
            <person name="Kaneko T."/>
            <person name="Katoh T."/>
            <person name="Asamizu E."/>
            <person name="Kotani H."/>
            <person name="Tabata S."/>
        </authorList>
    </citation>
    <scope>NUCLEOTIDE SEQUENCE [LARGE SCALE GENOMIC DNA]</scope>
</reference>
<dbReference type="InterPro" id="IPR011993">
    <property type="entry name" value="PH-like_dom_sf"/>
</dbReference>
<dbReference type="PhylomeDB" id="Q9FGY0"/>
<dbReference type="EMBL" id="AB023034">
    <property type="protein sequence ID" value="BAB09907.1"/>
    <property type="molecule type" value="Genomic_DNA"/>
</dbReference>
<organism evidence="2">
    <name type="scientific">Arabidopsis thaliana</name>
    <name type="common">Mouse-ear cress</name>
    <dbReference type="NCBI Taxonomy" id="3702"/>
    <lineage>
        <taxon>Eukaryota</taxon>
        <taxon>Viridiplantae</taxon>
        <taxon>Streptophyta</taxon>
        <taxon>Embryophyta</taxon>
        <taxon>Tracheophyta</taxon>
        <taxon>Spermatophyta</taxon>
        <taxon>Magnoliopsida</taxon>
        <taxon>eudicotyledons</taxon>
        <taxon>Gunneridae</taxon>
        <taxon>Pentapetalae</taxon>
        <taxon>rosids</taxon>
        <taxon>malvids</taxon>
        <taxon>Brassicales</taxon>
        <taxon>Brassicaceae</taxon>
        <taxon>Camelineae</taxon>
        <taxon>Arabidopsis</taxon>
    </lineage>
</organism>